<name>A0A4Z0GLT7_9BACL</name>
<evidence type="ECO:0000256" key="1">
    <source>
        <dbReference type="PIRSR" id="PIRSR620019-1"/>
    </source>
</evidence>
<dbReference type="OrthoDB" id="9794407at2"/>
<dbReference type="GO" id="GO:0016740">
    <property type="term" value="F:transferase activity"/>
    <property type="evidence" value="ECO:0007669"/>
    <property type="project" value="UniProtKB-KW"/>
</dbReference>
<evidence type="ECO:0000256" key="2">
    <source>
        <dbReference type="PIRSR" id="PIRSR620019-2"/>
    </source>
</evidence>
<dbReference type="Proteomes" id="UP000298347">
    <property type="component" value="Unassembled WGS sequence"/>
</dbReference>
<evidence type="ECO:0000259" key="3">
    <source>
        <dbReference type="Pfam" id="PF17836"/>
    </source>
</evidence>
<dbReference type="Pfam" id="PF17836">
    <property type="entry name" value="PglD_N"/>
    <property type="match status" value="1"/>
</dbReference>
<dbReference type="Gene3D" id="2.160.10.10">
    <property type="entry name" value="Hexapeptide repeat proteins"/>
    <property type="match status" value="1"/>
</dbReference>
<feature type="binding site" evidence="2">
    <location>
        <position position="169"/>
    </location>
    <ligand>
        <name>acetyl-CoA</name>
        <dbReference type="ChEBI" id="CHEBI:57288"/>
    </ligand>
</feature>
<dbReference type="SUPFAM" id="SSF51161">
    <property type="entry name" value="Trimeric LpxA-like enzymes"/>
    <property type="match status" value="1"/>
</dbReference>
<reference evidence="4 5" key="1">
    <citation type="journal article" date="2015" name="Int. J. Syst. Evol. Microbiol.">
        <title>Sporolactobacillus shoreae sp. nov. and Sporolactobacillus spathodeae sp. nov., two spore-forming lactic acid bacteria isolated from tree barks in Thailand.</title>
        <authorList>
            <person name="Thamacharoensuk T."/>
            <person name="Kitahara M."/>
            <person name="Ohkuma M."/>
            <person name="Thongchul N."/>
            <person name="Tanasupawat S."/>
        </authorList>
    </citation>
    <scope>NUCLEOTIDE SEQUENCE [LARGE SCALE GENOMIC DNA]</scope>
    <source>
        <strain evidence="4 5">BK92</strain>
    </source>
</reference>
<accession>A0A4Z0GLT7</accession>
<organism evidence="4 5">
    <name type="scientific">Sporolactobacillus shoreae</name>
    <dbReference type="NCBI Taxonomy" id="1465501"/>
    <lineage>
        <taxon>Bacteria</taxon>
        <taxon>Bacillati</taxon>
        <taxon>Bacillota</taxon>
        <taxon>Bacilli</taxon>
        <taxon>Bacillales</taxon>
        <taxon>Sporolactobacillaceae</taxon>
        <taxon>Sporolactobacillus</taxon>
    </lineage>
</organism>
<feature type="binding site" evidence="2">
    <location>
        <position position="148"/>
    </location>
    <ligand>
        <name>acetyl-CoA</name>
        <dbReference type="ChEBI" id="CHEBI:57288"/>
    </ligand>
</feature>
<protein>
    <submittedName>
        <fullName evidence="4">Acetyltransferase</fullName>
    </submittedName>
</protein>
<gene>
    <name evidence="4" type="ORF">E4665_12340</name>
</gene>
<dbReference type="PANTHER" id="PTHR43300:SF7">
    <property type="entry name" value="UDP-N-ACETYLBACILLOSAMINE N-ACETYLTRANSFERASE"/>
    <property type="match status" value="1"/>
</dbReference>
<feature type="domain" description="PglD N-terminal" evidence="3">
    <location>
        <begin position="3"/>
        <end position="83"/>
    </location>
</feature>
<proteinExistence type="predicted"/>
<dbReference type="InterPro" id="IPR011004">
    <property type="entry name" value="Trimer_LpxA-like_sf"/>
</dbReference>
<sequence>MKKIVLIGAGGHCKVIIDLIRAANEFEIVGITDRRPSKDQLLGVPIIGDDEKLPSIFNSGVHHAFICIGALNNMNLRNVIYRNLKQLGYALPILVHNTSSVSKFARIEEGTCIMPQAIVNAGALIGPNCIVNSAAIVEHDCFLEDNIHISPNAALSGGVHIGRNTHMGIGSSTIQSLTIGRNVTVGAGAAVIHDIPNNAVAVGVPAKVIKFKENK</sequence>
<feature type="active site" description="Proton acceptor" evidence="1">
    <location>
        <position position="139"/>
    </location>
</feature>
<dbReference type="PANTHER" id="PTHR43300">
    <property type="entry name" value="ACETYLTRANSFERASE"/>
    <property type="match status" value="1"/>
</dbReference>
<comment type="caution">
    <text evidence="4">The sequence shown here is derived from an EMBL/GenBank/DDBJ whole genome shotgun (WGS) entry which is preliminary data.</text>
</comment>
<keyword evidence="5" id="KW-1185">Reference proteome</keyword>
<dbReference type="InterPro" id="IPR020019">
    <property type="entry name" value="AcTrfase_PglD-like"/>
</dbReference>
<dbReference type="EMBL" id="SRJD01000014">
    <property type="protein sequence ID" value="TGA97408.1"/>
    <property type="molecule type" value="Genomic_DNA"/>
</dbReference>
<dbReference type="NCBIfam" id="TIGR03570">
    <property type="entry name" value="NeuD_NnaD"/>
    <property type="match status" value="1"/>
</dbReference>
<dbReference type="Gene3D" id="3.40.50.20">
    <property type="match status" value="1"/>
</dbReference>
<evidence type="ECO:0000313" key="5">
    <source>
        <dbReference type="Proteomes" id="UP000298347"/>
    </source>
</evidence>
<dbReference type="InterPro" id="IPR050179">
    <property type="entry name" value="Trans_hexapeptide_repeat"/>
</dbReference>
<dbReference type="RefSeq" id="WP_135349096.1">
    <property type="nucleotide sequence ID" value="NZ_SRJD01000014.1"/>
</dbReference>
<dbReference type="AlphaFoldDB" id="A0A4Z0GLT7"/>
<keyword evidence="4" id="KW-0808">Transferase</keyword>
<dbReference type="InterPro" id="IPR041561">
    <property type="entry name" value="PglD_N"/>
</dbReference>
<dbReference type="CDD" id="cd03360">
    <property type="entry name" value="LbH_AT_putative"/>
    <property type="match status" value="1"/>
</dbReference>
<feature type="site" description="Increases basicity of active site His" evidence="1">
    <location>
        <position position="140"/>
    </location>
</feature>
<evidence type="ECO:0000313" key="4">
    <source>
        <dbReference type="EMBL" id="TGA97408.1"/>
    </source>
</evidence>